<feature type="non-terminal residue" evidence="2">
    <location>
        <position position="1"/>
    </location>
</feature>
<sequence>AAPADRAGSASAISETAYEMGGAMGVALLGSLATGIYRSELGNAPAAAAETLGEAVHAAAALPAEAGDALLAAARTAFTHGLQTVALIAAGLIVIATVMVGRTLRTKQP</sequence>
<name>A0A850C7T2_9ACTN</name>
<proteinExistence type="predicted"/>
<accession>A0A850C7T2</accession>
<comment type="caution">
    <text evidence="2">The sequence shown here is derived from an EMBL/GenBank/DDBJ whole genome shotgun (WGS) entry which is preliminary data.</text>
</comment>
<keyword evidence="1" id="KW-0472">Membrane</keyword>
<feature type="transmembrane region" description="Helical" evidence="1">
    <location>
        <begin position="85"/>
        <end position="104"/>
    </location>
</feature>
<gene>
    <name evidence="2" type="ORF">HOQ43_04655</name>
</gene>
<protein>
    <submittedName>
        <fullName evidence="2">MFS transporter</fullName>
    </submittedName>
</protein>
<evidence type="ECO:0000313" key="2">
    <source>
        <dbReference type="EMBL" id="NUQ87737.1"/>
    </source>
</evidence>
<keyword evidence="1" id="KW-0812">Transmembrane</keyword>
<dbReference type="Proteomes" id="UP000574690">
    <property type="component" value="Unassembled WGS sequence"/>
</dbReference>
<dbReference type="EMBL" id="JABFXE010000198">
    <property type="protein sequence ID" value="NUQ87737.1"/>
    <property type="molecule type" value="Genomic_DNA"/>
</dbReference>
<keyword evidence="1" id="KW-1133">Transmembrane helix</keyword>
<evidence type="ECO:0000256" key="1">
    <source>
        <dbReference type="SAM" id="Phobius"/>
    </source>
</evidence>
<organism evidence="2 3">
    <name type="scientific">Glycomyces artemisiae</name>
    <dbReference type="NCBI Taxonomy" id="1076443"/>
    <lineage>
        <taxon>Bacteria</taxon>
        <taxon>Bacillati</taxon>
        <taxon>Actinomycetota</taxon>
        <taxon>Actinomycetes</taxon>
        <taxon>Glycomycetales</taxon>
        <taxon>Glycomycetaceae</taxon>
        <taxon>Glycomyces</taxon>
    </lineage>
</organism>
<evidence type="ECO:0000313" key="3">
    <source>
        <dbReference type="Proteomes" id="UP000574690"/>
    </source>
</evidence>
<reference evidence="2 3" key="1">
    <citation type="submission" date="2020-05" db="EMBL/GenBank/DDBJ databases">
        <title>DNA-SIP metagenomic assembled genomes.</title>
        <authorList>
            <person name="Yu J."/>
        </authorList>
    </citation>
    <scope>NUCLEOTIDE SEQUENCE [LARGE SCALE GENOMIC DNA]</scope>
    <source>
        <strain evidence="2">Bin5.27</strain>
    </source>
</reference>
<dbReference type="AlphaFoldDB" id="A0A850C7T2"/>